<keyword evidence="19" id="KW-1185">Reference proteome</keyword>
<dbReference type="InterPro" id="IPR036890">
    <property type="entry name" value="HATPase_C_sf"/>
</dbReference>
<keyword evidence="12 15" id="KW-1133">Transmembrane helix</keyword>
<evidence type="ECO:0000256" key="11">
    <source>
        <dbReference type="ARBA" id="ARBA00022840"/>
    </source>
</evidence>
<dbReference type="FunFam" id="1.10.287.130:FF:000006">
    <property type="entry name" value="Osmolarity two-component histidine kinase EnvZ"/>
    <property type="match status" value="1"/>
</dbReference>
<proteinExistence type="predicted"/>
<keyword evidence="14 15" id="KW-0472">Membrane</keyword>
<keyword evidence="13" id="KW-0902">Two-component regulatory system</keyword>
<evidence type="ECO:0000256" key="8">
    <source>
        <dbReference type="ARBA" id="ARBA00022692"/>
    </source>
</evidence>
<dbReference type="GO" id="GO:0000155">
    <property type="term" value="F:phosphorelay sensor kinase activity"/>
    <property type="evidence" value="ECO:0007669"/>
    <property type="project" value="InterPro"/>
</dbReference>
<dbReference type="InterPro" id="IPR003661">
    <property type="entry name" value="HisK_dim/P_dom"/>
</dbReference>
<dbReference type="PANTHER" id="PTHR44936:SF5">
    <property type="entry name" value="SENSOR HISTIDINE KINASE ENVZ"/>
    <property type="match status" value="1"/>
</dbReference>
<dbReference type="PRINTS" id="PR00344">
    <property type="entry name" value="BCTRLSENSOR"/>
</dbReference>
<comment type="subcellular location">
    <subcellularLocation>
        <location evidence="2">Cell inner membrane</location>
        <topology evidence="2">Multi-pass membrane protein</topology>
    </subcellularLocation>
</comment>
<evidence type="ECO:0000256" key="14">
    <source>
        <dbReference type="ARBA" id="ARBA00023136"/>
    </source>
</evidence>
<name>A0A432WJS8_9GAMM</name>
<evidence type="ECO:0000256" key="2">
    <source>
        <dbReference type="ARBA" id="ARBA00004429"/>
    </source>
</evidence>
<protein>
    <recommendedName>
        <fullName evidence="3">histidine kinase</fullName>
        <ecNumber evidence="3">2.7.13.3</ecNumber>
    </recommendedName>
</protein>
<evidence type="ECO:0000256" key="7">
    <source>
        <dbReference type="ARBA" id="ARBA00022679"/>
    </source>
</evidence>
<dbReference type="PANTHER" id="PTHR44936">
    <property type="entry name" value="SENSOR PROTEIN CREC"/>
    <property type="match status" value="1"/>
</dbReference>
<feature type="transmembrane region" description="Helical" evidence="15">
    <location>
        <begin position="12"/>
        <end position="37"/>
    </location>
</feature>
<gene>
    <name evidence="18" type="ORF">CWE14_05770</name>
</gene>
<dbReference type="EC" id="2.7.13.3" evidence="3"/>
<keyword evidence="11" id="KW-0067">ATP-binding</keyword>
<evidence type="ECO:0000259" key="17">
    <source>
        <dbReference type="PROSITE" id="PS50885"/>
    </source>
</evidence>
<dbReference type="Pfam" id="PF02518">
    <property type="entry name" value="HATPase_c"/>
    <property type="match status" value="1"/>
</dbReference>
<reference evidence="18 19" key="1">
    <citation type="journal article" date="2011" name="Front. Microbiol.">
        <title>Genomic signatures of strain selection and enhancement in Bacillus atrophaeus var. globigii, a historical biowarfare simulant.</title>
        <authorList>
            <person name="Gibbons H.S."/>
            <person name="Broomall S.M."/>
            <person name="McNew L.A."/>
            <person name="Daligault H."/>
            <person name="Chapman C."/>
            <person name="Bruce D."/>
            <person name="Karavis M."/>
            <person name="Krepps M."/>
            <person name="McGregor P.A."/>
            <person name="Hong C."/>
            <person name="Park K.H."/>
            <person name="Akmal A."/>
            <person name="Feldman A."/>
            <person name="Lin J.S."/>
            <person name="Chang W.E."/>
            <person name="Higgs B.W."/>
            <person name="Demirev P."/>
            <person name="Lindquist J."/>
            <person name="Liem A."/>
            <person name="Fochler E."/>
            <person name="Read T.D."/>
            <person name="Tapia R."/>
            <person name="Johnson S."/>
            <person name="Bishop-Lilly K.A."/>
            <person name="Detter C."/>
            <person name="Han C."/>
            <person name="Sozhamannan S."/>
            <person name="Rosenzweig C.N."/>
            <person name="Skowronski E.W."/>
        </authorList>
    </citation>
    <scope>NUCLEOTIDE SEQUENCE [LARGE SCALE GENOMIC DNA]</scope>
    <source>
        <strain evidence="18 19">Y4G10-17</strain>
    </source>
</reference>
<dbReference type="InterPro" id="IPR050980">
    <property type="entry name" value="2C_sensor_his_kinase"/>
</dbReference>
<evidence type="ECO:0000256" key="12">
    <source>
        <dbReference type="ARBA" id="ARBA00022989"/>
    </source>
</evidence>
<dbReference type="PROSITE" id="PS50885">
    <property type="entry name" value="HAMP"/>
    <property type="match status" value="1"/>
</dbReference>
<dbReference type="AlphaFoldDB" id="A0A432WJS8"/>
<sequence>MWRLLPRTAFARTVFLIALILVINQAVSYLMIAVYVVKPGVQQIVYLIGSQVETRALLERLDIENRDAVLRDYEALGGVEHFDFDEALEAGLEYTVAYSFLGNEISKVLGEPAEVRLSNNDDMYAWVRRSSAPDQWQRILLTEIDERTSSPIIFYLFLIGTLSVFGGIWFARWLNRPLKALQAAARKIAAGDDPGLLEERGASEIVQVTRAFNQMSRGIQRLEQDRNLLLAGISHDLRTPLTRIRLATEMMPSTEDYLVEGIVHDIDDMNAIIDQFIDYVRARDTATFTEEDLNVLVQDVVEGLQYIGEDDIKLTLAELPLVPMQAVAMKRVISNIIENAQHYGASPICIETGVTELTPTGEVSARTRVWLEVTDSGQGLDESKMDDVFEPFMQGNQARGGEGSGLGLAIVRRFVQLHQGEVSLRNHPDAGLIVRIELPLRHRNTVTPAA</sequence>
<dbReference type="PROSITE" id="PS50109">
    <property type="entry name" value="HIS_KIN"/>
    <property type="match status" value="1"/>
</dbReference>
<dbReference type="SUPFAM" id="SSF55874">
    <property type="entry name" value="ATPase domain of HSP90 chaperone/DNA topoisomerase II/histidine kinase"/>
    <property type="match status" value="1"/>
</dbReference>
<accession>A0A432WJS8</accession>
<dbReference type="EMBL" id="PIPO01000002">
    <property type="protein sequence ID" value="RUO33957.1"/>
    <property type="molecule type" value="Genomic_DNA"/>
</dbReference>
<dbReference type="InterPro" id="IPR005467">
    <property type="entry name" value="His_kinase_dom"/>
</dbReference>
<evidence type="ECO:0000313" key="19">
    <source>
        <dbReference type="Proteomes" id="UP000287823"/>
    </source>
</evidence>
<feature type="domain" description="HAMP" evidence="17">
    <location>
        <begin position="172"/>
        <end position="224"/>
    </location>
</feature>
<evidence type="ECO:0000256" key="6">
    <source>
        <dbReference type="ARBA" id="ARBA00022553"/>
    </source>
</evidence>
<keyword evidence="5" id="KW-0997">Cell inner membrane</keyword>
<dbReference type="InterPro" id="IPR003594">
    <property type="entry name" value="HATPase_dom"/>
</dbReference>
<dbReference type="SMART" id="SM00387">
    <property type="entry name" value="HATPase_c"/>
    <property type="match status" value="1"/>
</dbReference>
<dbReference type="SUPFAM" id="SSF158472">
    <property type="entry name" value="HAMP domain-like"/>
    <property type="match status" value="1"/>
</dbReference>
<keyword evidence="10 18" id="KW-0418">Kinase</keyword>
<evidence type="ECO:0000256" key="9">
    <source>
        <dbReference type="ARBA" id="ARBA00022741"/>
    </source>
</evidence>
<comment type="catalytic activity">
    <reaction evidence="1">
        <text>ATP + protein L-histidine = ADP + protein N-phospho-L-histidine.</text>
        <dbReference type="EC" id="2.7.13.3"/>
    </reaction>
</comment>
<dbReference type="InterPro" id="IPR003660">
    <property type="entry name" value="HAMP_dom"/>
</dbReference>
<organism evidence="18 19">
    <name type="scientific">Aliidiomarina soli</name>
    <dbReference type="NCBI Taxonomy" id="1928574"/>
    <lineage>
        <taxon>Bacteria</taxon>
        <taxon>Pseudomonadati</taxon>
        <taxon>Pseudomonadota</taxon>
        <taxon>Gammaproteobacteria</taxon>
        <taxon>Alteromonadales</taxon>
        <taxon>Idiomarinaceae</taxon>
        <taxon>Aliidiomarina</taxon>
    </lineage>
</organism>
<evidence type="ECO:0000256" key="13">
    <source>
        <dbReference type="ARBA" id="ARBA00023012"/>
    </source>
</evidence>
<dbReference type="SMART" id="SM00304">
    <property type="entry name" value="HAMP"/>
    <property type="match status" value="1"/>
</dbReference>
<dbReference type="CDD" id="cd00082">
    <property type="entry name" value="HisKA"/>
    <property type="match status" value="1"/>
</dbReference>
<keyword evidence="7" id="KW-0808">Transferase</keyword>
<keyword evidence="8 15" id="KW-0812">Transmembrane</keyword>
<dbReference type="Pfam" id="PF00672">
    <property type="entry name" value="HAMP"/>
    <property type="match status" value="1"/>
</dbReference>
<dbReference type="GO" id="GO:0005524">
    <property type="term" value="F:ATP binding"/>
    <property type="evidence" value="ECO:0007669"/>
    <property type="project" value="UniProtKB-KW"/>
</dbReference>
<evidence type="ECO:0000256" key="3">
    <source>
        <dbReference type="ARBA" id="ARBA00012438"/>
    </source>
</evidence>
<evidence type="ECO:0000256" key="1">
    <source>
        <dbReference type="ARBA" id="ARBA00000085"/>
    </source>
</evidence>
<keyword evidence="6" id="KW-0597">Phosphoprotein</keyword>
<dbReference type="CDD" id="cd06225">
    <property type="entry name" value="HAMP"/>
    <property type="match status" value="1"/>
</dbReference>
<comment type="caution">
    <text evidence="18">The sequence shown here is derived from an EMBL/GenBank/DDBJ whole genome shotgun (WGS) entry which is preliminary data.</text>
</comment>
<evidence type="ECO:0000313" key="18">
    <source>
        <dbReference type="EMBL" id="RUO33957.1"/>
    </source>
</evidence>
<evidence type="ECO:0000259" key="16">
    <source>
        <dbReference type="PROSITE" id="PS50109"/>
    </source>
</evidence>
<feature type="domain" description="Histidine kinase" evidence="16">
    <location>
        <begin position="232"/>
        <end position="442"/>
    </location>
</feature>
<dbReference type="GO" id="GO:0005886">
    <property type="term" value="C:plasma membrane"/>
    <property type="evidence" value="ECO:0007669"/>
    <property type="project" value="UniProtKB-SubCell"/>
</dbReference>
<dbReference type="Gene3D" id="3.30.565.10">
    <property type="entry name" value="Histidine kinase-like ATPase, C-terminal domain"/>
    <property type="match status" value="1"/>
</dbReference>
<dbReference type="InterPro" id="IPR004358">
    <property type="entry name" value="Sig_transdc_His_kin-like_C"/>
</dbReference>
<feature type="transmembrane region" description="Helical" evidence="15">
    <location>
        <begin position="152"/>
        <end position="171"/>
    </location>
</feature>
<dbReference type="RefSeq" id="WP_126798517.1">
    <property type="nucleotide sequence ID" value="NZ_PIPO01000002.1"/>
</dbReference>
<evidence type="ECO:0000256" key="15">
    <source>
        <dbReference type="SAM" id="Phobius"/>
    </source>
</evidence>
<dbReference type="SMART" id="SM00388">
    <property type="entry name" value="HisKA"/>
    <property type="match status" value="1"/>
</dbReference>
<keyword evidence="9" id="KW-0547">Nucleotide-binding</keyword>
<evidence type="ECO:0000256" key="5">
    <source>
        <dbReference type="ARBA" id="ARBA00022519"/>
    </source>
</evidence>
<dbReference type="Proteomes" id="UP000287823">
    <property type="component" value="Unassembled WGS sequence"/>
</dbReference>
<dbReference type="InterPro" id="IPR036097">
    <property type="entry name" value="HisK_dim/P_sf"/>
</dbReference>
<keyword evidence="4" id="KW-1003">Cell membrane</keyword>
<dbReference type="NCBIfam" id="NF007004">
    <property type="entry name" value="PRK09467.1"/>
    <property type="match status" value="1"/>
</dbReference>
<dbReference type="Gene3D" id="1.10.287.130">
    <property type="match status" value="1"/>
</dbReference>
<evidence type="ECO:0000256" key="4">
    <source>
        <dbReference type="ARBA" id="ARBA00022475"/>
    </source>
</evidence>
<dbReference type="SUPFAM" id="SSF47384">
    <property type="entry name" value="Homodimeric domain of signal transducing histidine kinase"/>
    <property type="match status" value="1"/>
</dbReference>
<dbReference type="Pfam" id="PF00512">
    <property type="entry name" value="HisKA"/>
    <property type="match status" value="1"/>
</dbReference>
<evidence type="ECO:0000256" key="10">
    <source>
        <dbReference type="ARBA" id="ARBA00022777"/>
    </source>
</evidence>